<dbReference type="Gene3D" id="3.40.50.620">
    <property type="entry name" value="HUPs"/>
    <property type="match status" value="2"/>
</dbReference>
<dbReference type="InterPro" id="IPR008925">
    <property type="entry name" value="aa_tRNA-synth_I_cd-bd_sf"/>
</dbReference>
<keyword evidence="4 11" id="KW-0436">Ligase</keyword>
<reference evidence="12" key="1">
    <citation type="submission" date="2017-09" db="EMBL/GenBank/DDBJ databases">
        <title>Depth-based differentiation of microbial function through sediment-hosted aquifers and enrichment of novel symbionts in the deep terrestrial subsurface.</title>
        <authorList>
            <person name="Probst A.J."/>
            <person name="Ladd B."/>
            <person name="Jarett J.K."/>
            <person name="Geller-Mcgrath D.E."/>
            <person name="Sieber C.M.K."/>
            <person name="Emerson J.B."/>
            <person name="Anantharaman K."/>
            <person name="Thomas B.C."/>
            <person name="Malmstrom R."/>
            <person name="Stieglmeier M."/>
            <person name="Klingl A."/>
            <person name="Woyke T."/>
            <person name="Ryan C.M."/>
            <person name="Banfield J.F."/>
        </authorList>
    </citation>
    <scope>NUCLEOTIDE SEQUENCE [LARGE SCALE GENOMIC DNA]</scope>
</reference>
<dbReference type="GO" id="GO:0004824">
    <property type="term" value="F:lysine-tRNA ligase activity"/>
    <property type="evidence" value="ECO:0007669"/>
    <property type="project" value="UniProtKB-EC"/>
</dbReference>
<evidence type="ECO:0000256" key="2">
    <source>
        <dbReference type="ARBA" id="ARBA00015745"/>
    </source>
</evidence>
<dbReference type="PANTHER" id="PTHR37940">
    <property type="entry name" value="LYSINE--TRNA LIGASE"/>
    <property type="match status" value="1"/>
</dbReference>
<dbReference type="GO" id="GO:0006430">
    <property type="term" value="P:lysyl-tRNA aminoacylation"/>
    <property type="evidence" value="ECO:0007669"/>
    <property type="project" value="InterPro"/>
</dbReference>
<dbReference type="SUPFAM" id="SSF48163">
    <property type="entry name" value="An anticodon-binding domain of class I aminoacyl-tRNA synthetases"/>
    <property type="match status" value="1"/>
</dbReference>
<dbReference type="GO" id="GO:0005524">
    <property type="term" value="F:ATP binding"/>
    <property type="evidence" value="ECO:0007669"/>
    <property type="project" value="UniProtKB-KW"/>
</dbReference>
<dbReference type="NCBIfam" id="TIGR00467">
    <property type="entry name" value="lysS_arch"/>
    <property type="match status" value="1"/>
</dbReference>
<feature type="non-terminal residue" evidence="11">
    <location>
        <position position="462"/>
    </location>
</feature>
<keyword evidence="7" id="KW-0648">Protein biosynthesis</keyword>
<dbReference type="GO" id="GO:0005737">
    <property type="term" value="C:cytoplasm"/>
    <property type="evidence" value="ECO:0007669"/>
    <property type="project" value="InterPro"/>
</dbReference>
<name>A0A2M6YPW9_9BACT</name>
<evidence type="ECO:0000256" key="10">
    <source>
        <dbReference type="ARBA" id="ARBA00048573"/>
    </source>
</evidence>
<dbReference type="Gene3D" id="6.10.20.10">
    <property type="entry name" value="Lysine tRNA ligase, stem contact fold domain"/>
    <property type="match status" value="1"/>
</dbReference>
<evidence type="ECO:0000313" key="12">
    <source>
        <dbReference type="Proteomes" id="UP000229559"/>
    </source>
</evidence>
<evidence type="ECO:0000256" key="1">
    <source>
        <dbReference type="ARBA" id="ARBA00013166"/>
    </source>
</evidence>
<keyword evidence="8" id="KW-0030">Aminoacyl-tRNA synthetase</keyword>
<evidence type="ECO:0000256" key="8">
    <source>
        <dbReference type="ARBA" id="ARBA00023146"/>
    </source>
</evidence>
<evidence type="ECO:0000256" key="4">
    <source>
        <dbReference type="ARBA" id="ARBA00022598"/>
    </source>
</evidence>
<evidence type="ECO:0000256" key="3">
    <source>
        <dbReference type="ARBA" id="ARBA00022490"/>
    </source>
</evidence>
<dbReference type="InterPro" id="IPR002904">
    <property type="entry name" value="Lys-tRNA-ligase"/>
</dbReference>
<evidence type="ECO:0000313" key="11">
    <source>
        <dbReference type="EMBL" id="PIU33195.1"/>
    </source>
</evidence>
<evidence type="ECO:0000256" key="6">
    <source>
        <dbReference type="ARBA" id="ARBA00022840"/>
    </source>
</evidence>
<keyword evidence="5" id="KW-0547">Nucleotide-binding</keyword>
<comment type="caution">
    <text evidence="11">The sequence shown here is derived from an EMBL/GenBank/DDBJ whole genome shotgun (WGS) entry which is preliminary data.</text>
</comment>
<dbReference type="InterPro" id="IPR042078">
    <property type="entry name" value="Lys-tRNA-ligase_SC_fold"/>
</dbReference>
<dbReference type="AlphaFoldDB" id="A0A2M6YPW9"/>
<gene>
    <name evidence="11" type="primary">lysS</name>
    <name evidence="11" type="ORF">COT04_01330</name>
</gene>
<sequence length="462" mass="53070">MYWADKIVEDIISSQKHQPYRVDDMFTPSGYAHMGNIRGPLIHDLIYKILREKGKKSSFTYVFNDMDPIDGLPSFLEKDFSKYMGFPLRAAPSPKPGFANFADYFTKDFQKILKSIGIEAKFLSSWEMYHQGKFDEVIRQALDNSEKIQDIYQRISGSQKKALGWLPLQVVCEKCGKLGTTRVFAWDGREVTYKCEPNLVKWAKGCGYEGKISPFGGKGKLSWKVDWPAHWKVIGVTIEGAGKDHASAGGSYDIAMELCREVFDYPQPFKFPYEHFLIGGKKMSSSKGVGLKARDLISLLPPELVRFLFCRTNYREAIEFNPIGSMAIPDLFDEYDRCAKEFWQEGSQSDLGRVFELSQIDQLLTKEIFLPRFRLVATYLQMPGLDIKAQFKQGKDGKLNAKEEKILKQRIKYAQIWLEKYAPEDFLFKVQSKLPKEARKLSSAQKEYLAEIALLMGKDWKN</sequence>
<keyword evidence="3" id="KW-0963">Cytoplasm</keyword>
<evidence type="ECO:0000256" key="9">
    <source>
        <dbReference type="ARBA" id="ARBA00030563"/>
    </source>
</evidence>
<proteinExistence type="predicted"/>
<dbReference type="InterPro" id="IPR014729">
    <property type="entry name" value="Rossmann-like_a/b/a_fold"/>
</dbReference>
<dbReference type="EMBL" id="PEXA01000042">
    <property type="protein sequence ID" value="PIU33195.1"/>
    <property type="molecule type" value="Genomic_DNA"/>
</dbReference>
<dbReference type="EC" id="6.1.1.6" evidence="1"/>
<organism evidence="11 12">
    <name type="scientific">Candidatus Shapirobacteria bacterium CG07_land_8_20_14_0_80_39_12</name>
    <dbReference type="NCBI Taxonomy" id="1974480"/>
    <lineage>
        <taxon>Bacteria</taxon>
        <taxon>Candidatus Shapironibacteriota</taxon>
    </lineage>
</organism>
<evidence type="ECO:0000256" key="5">
    <source>
        <dbReference type="ARBA" id="ARBA00022741"/>
    </source>
</evidence>
<protein>
    <recommendedName>
        <fullName evidence="2">Lysine--tRNA ligase</fullName>
        <ecNumber evidence="1">6.1.1.6</ecNumber>
    </recommendedName>
    <alternativeName>
        <fullName evidence="9">Lysyl-tRNA synthetase</fullName>
    </alternativeName>
</protein>
<dbReference type="Gene3D" id="1.10.10.770">
    <property type="match status" value="1"/>
</dbReference>
<dbReference type="Proteomes" id="UP000229559">
    <property type="component" value="Unassembled WGS sequence"/>
</dbReference>
<dbReference type="SUPFAM" id="SSF52374">
    <property type="entry name" value="Nucleotidylyl transferase"/>
    <property type="match status" value="1"/>
</dbReference>
<comment type="catalytic activity">
    <reaction evidence="10">
        <text>tRNA(Lys) + L-lysine + ATP = L-lysyl-tRNA(Lys) + AMP + diphosphate</text>
        <dbReference type="Rhea" id="RHEA:20792"/>
        <dbReference type="Rhea" id="RHEA-COMP:9696"/>
        <dbReference type="Rhea" id="RHEA-COMP:9697"/>
        <dbReference type="ChEBI" id="CHEBI:30616"/>
        <dbReference type="ChEBI" id="CHEBI:32551"/>
        <dbReference type="ChEBI" id="CHEBI:33019"/>
        <dbReference type="ChEBI" id="CHEBI:78442"/>
        <dbReference type="ChEBI" id="CHEBI:78529"/>
        <dbReference type="ChEBI" id="CHEBI:456215"/>
        <dbReference type="EC" id="6.1.1.6"/>
    </reaction>
</comment>
<dbReference type="PANTHER" id="PTHR37940:SF1">
    <property type="entry name" value="LYSINE--TRNA LIGASE"/>
    <property type="match status" value="1"/>
</dbReference>
<dbReference type="Pfam" id="PF01921">
    <property type="entry name" value="tRNA-synt_1f"/>
    <property type="match status" value="1"/>
</dbReference>
<accession>A0A2M6YPW9</accession>
<keyword evidence="6" id="KW-0067">ATP-binding</keyword>
<evidence type="ECO:0000256" key="7">
    <source>
        <dbReference type="ARBA" id="ARBA00022917"/>
    </source>
</evidence>
<dbReference type="GO" id="GO:0000049">
    <property type="term" value="F:tRNA binding"/>
    <property type="evidence" value="ECO:0007669"/>
    <property type="project" value="InterPro"/>
</dbReference>